<dbReference type="InterPro" id="IPR006640">
    <property type="entry name" value="SprT-like_domain"/>
</dbReference>
<keyword evidence="2" id="KW-0645">Protease</keyword>
<organism evidence="2">
    <name type="scientific">Pseudomonas thivervalensis</name>
    <dbReference type="NCBI Taxonomy" id="86265"/>
    <lineage>
        <taxon>Bacteria</taxon>
        <taxon>Pseudomonadati</taxon>
        <taxon>Pseudomonadota</taxon>
        <taxon>Gammaproteobacteria</taxon>
        <taxon>Pseudomonadales</taxon>
        <taxon>Pseudomonadaceae</taxon>
        <taxon>Pseudomonas</taxon>
    </lineage>
</organism>
<name>A0A2S1PJK2_9PSED</name>
<dbReference type="EMBL" id="MH061178">
    <property type="protein sequence ID" value="AWH58645.1"/>
    <property type="molecule type" value="Genomic_DNA"/>
</dbReference>
<dbReference type="GO" id="GO:0006950">
    <property type="term" value="P:response to stress"/>
    <property type="evidence" value="ECO:0007669"/>
    <property type="project" value="UniProtKB-ARBA"/>
</dbReference>
<dbReference type="GO" id="GO:0006508">
    <property type="term" value="P:proteolysis"/>
    <property type="evidence" value="ECO:0007669"/>
    <property type="project" value="UniProtKB-KW"/>
</dbReference>
<reference evidence="2" key="1">
    <citation type="submission" date="2018-03" db="EMBL/GenBank/DDBJ databases">
        <title>IS1411 plays an important role in catabolic performance of phenol degrading strains in an environment continuously polluted by oil shale industry.</title>
        <authorList>
            <person name="Naanuri E."/>
            <person name="Heinaru E."/>
            <person name="Joesaar M."/>
            <person name="Heinaru A."/>
        </authorList>
    </citation>
    <scope>NUCLEOTIDE SEQUENCE</scope>
    <source>
        <strain evidence="2">P101</strain>
        <plasmid evidence="2">pPHE101</plasmid>
    </source>
</reference>
<sequence>MSATPSQQLYEEIEGAYDWFNEKLFGGQLPGCIFTLQRKANTFGYFSPSRFLRRNGAGKSDEIALNCAYFAHRRIDQTLSTLAHEQVHQWQDHFGTRSRSGYHNREWANKMKSIGLMPSDTGEPGGKQCGQQMTHYIIDGGPFAVACQELIEQGGMLSWIDVVTQRVAMSATQLYGPDGQPVEQPVGDPTIDLLALTSAGLLTPATNPEDPKNKRKYTCPSCHLNLWGKPGLSGRVQCVDCKVLFVDAKELVEVPAEQPSVEPVANT</sequence>
<dbReference type="GO" id="GO:0008237">
    <property type="term" value="F:metallopeptidase activity"/>
    <property type="evidence" value="ECO:0007669"/>
    <property type="project" value="UniProtKB-KW"/>
</dbReference>
<keyword evidence="2" id="KW-0614">Plasmid</keyword>
<accession>A0A2S1PJK2</accession>
<evidence type="ECO:0000313" key="2">
    <source>
        <dbReference type="EMBL" id="AWH58645.1"/>
    </source>
</evidence>
<evidence type="ECO:0000259" key="1">
    <source>
        <dbReference type="Pfam" id="PF10263"/>
    </source>
</evidence>
<feature type="domain" description="SprT-like" evidence="1">
    <location>
        <begin position="16"/>
        <end position="116"/>
    </location>
</feature>
<keyword evidence="2" id="KW-0378">Hydrolase</keyword>
<protein>
    <submittedName>
        <fullName evidence="2">Zinc metalloprotease</fullName>
    </submittedName>
</protein>
<dbReference type="AlphaFoldDB" id="A0A2S1PJK2"/>
<dbReference type="RefSeq" id="WP_054076658.1">
    <property type="nucleotide sequence ID" value="NZ_MH061178.1"/>
</dbReference>
<geneLocation type="plasmid" evidence="2">
    <name>pPHE101</name>
</geneLocation>
<dbReference type="Pfam" id="PF10263">
    <property type="entry name" value="SprT-like"/>
    <property type="match status" value="1"/>
</dbReference>
<proteinExistence type="predicted"/>
<keyword evidence="2" id="KW-0482">Metalloprotease</keyword>